<name>A0ABU7GTA6_9PSED</name>
<reference evidence="1 2" key="1">
    <citation type="submission" date="2024-01" db="EMBL/GenBank/DDBJ databases">
        <title>Unpublished Manusciprt.</title>
        <authorList>
            <person name="Duman M."/>
            <person name="Valdes E.G."/>
            <person name="Ajmi N."/>
            <person name="Altun S."/>
            <person name="Saticioglu I.B."/>
        </authorList>
    </citation>
    <scope>NUCLEOTIDE SEQUENCE [LARGE SCALE GENOMIC DNA]</scope>
    <source>
        <strain evidence="1 2">139P</strain>
    </source>
</reference>
<gene>
    <name evidence="1" type="ORF">V0R55_15165</name>
</gene>
<evidence type="ECO:0000313" key="2">
    <source>
        <dbReference type="Proteomes" id="UP001329505"/>
    </source>
</evidence>
<comment type="caution">
    <text evidence="1">The sequence shown here is derived from an EMBL/GenBank/DDBJ whole genome shotgun (WGS) entry which is preliminary data.</text>
</comment>
<dbReference type="EMBL" id="JAZDQQ010000012">
    <property type="protein sequence ID" value="MEE1881506.1"/>
    <property type="molecule type" value="Genomic_DNA"/>
</dbReference>
<accession>A0ABU7GTA6</accession>
<keyword evidence="2" id="KW-1185">Reference proteome</keyword>
<evidence type="ECO:0000313" key="1">
    <source>
        <dbReference type="EMBL" id="MEE1881506.1"/>
    </source>
</evidence>
<organism evidence="1 2">
    <name type="scientific">Pseudomonas soli</name>
    <dbReference type="NCBI Taxonomy" id="1306993"/>
    <lineage>
        <taxon>Bacteria</taxon>
        <taxon>Pseudomonadati</taxon>
        <taxon>Pseudomonadota</taxon>
        <taxon>Gammaproteobacteria</taxon>
        <taxon>Pseudomonadales</taxon>
        <taxon>Pseudomonadaceae</taxon>
        <taxon>Pseudomonas</taxon>
    </lineage>
</organism>
<dbReference type="Proteomes" id="UP001329505">
    <property type="component" value="Unassembled WGS sequence"/>
</dbReference>
<proteinExistence type="predicted"/>
<dbReference type="RefSeq" id="WP_330126221.1">
    <property type="nucleotide sequence ID" value="NZ_JAZDQQ010000012.1"/>
</dbReference>
<protein>
    <submittedName>
        <fullName evidence="1">Uncharacterized protein</fullName>
    </submittedName>
</protein>
<sequence length="70" mass="7736">MPENAFELLPVQVKAEVRALAADLGWSLGRATDEYLEMSRSLAVQEQLRQMRHKAPVLGLVGDKKGLDST</sequence>